<proteinExistence type="predicted"/>
<feature type="signal peptide" evidence="1">
    <location>
        <begin position="1"/>
        <end position="19"/>
    </location>
</feature>
<protein>
    <submittedName>
        <fullName evidence="2">Uncharacterized protein</fullName>
    </submittedName>
</protein>
<keyword evidence="1" id="KW-0732">Signal</keyword>
<dbReference type="Proteomes" id="UP000039865">
    <property type="component" value="Unassembled WGS sequence"/>
</dbReference>
<name>A0A078ADR4_STYLE</name>
<evidence type="ECO:0000313" key="2">
    <source>
        <dbReference type="EMBL" id="CDW80364.1"/>
    </source>
</evidence>
<accession>A0A078ADR4</accession>
<gene>
    <name evidence="2" type="primary">Contig17219.g18340</name>
    <name evidence="2" type="ORF">STYLEM_9362</name>
</gene>
<dbReference type="InParanoid" id="A0A078ADR4"/>
<keyword evidence="3" id="KW-1185">Reference proteome</keyword>
<evidence type="ECO:0000313" key="3">
    <source>
        <dbReference type="Proteomes" id="UP000039865"/>
    </source>
</evidence>
<organism evidence="2 3">
    <name type="scientific">Stylonychia lemnae</name>
    <name type="common">Ciliate</name>
    <dbReference type="NCBI Taxonomy" id="5949"/>
    <lineage>
        <taxon>Eukaryota</taxon>
        <taxon>Sar</taxon>
        <taxon>Alveolata</taxon>
        <taxon>Ciliophora</taxon>
        <taxon>Intramacronucleata</taxon>
        <taxon>Spirotrichea</taxon>
        <taxon>Stichotrichia</taxon>
        <taxon>Sporadotrichida</taxon>
        <taxon>Oxytrichidae</taxon>
        <taxon>Stylonychinae</taxon>
        <taxon>Stylonychia</taxon>
    </lineage>
</organism>
<feature type="chain" id="PRO_5001729346" evidence="1">
    <location>
        <begin position="20"/>
        <end position="58"/>
    </location>
</feature>
<dbReference type="EMBL" id="CCKQ01008900">
    <property type="protein sequence ID" value="CDW80364.1"/>
    <property type="molecule type" value="Genomic_DNA"/>
</dbReference>
<evidence type="ECO:0000256" key="1">
    <source>
        <dbReference type="SAM" id="SignalP"/>
    </source>
</evidence>
<reference evidence="2 3" key="1">
    <citation type="submission" date="2014-06" db="EMBL/GenBank/DDBJ databases">
        <authorList>
            <person name="Swart Estienne"/>
        </authorList>
    </citation>
    <scope>NUCLEOTIDE SEQUENCE [LARGE SCALE GENOMIC DNA]</scope>
    <source>
        <strain evidence="2 3">130c</strain>
    </source>
</reference>
<sequence>MVTLLSLEFTLLSLMASRGCDMKSWSLIMESEQLKESNLFRCCKMEGGSLNCDELSRE</sequence>
<dbReference type="AlphaFoldDB" id="A0A078ADR4"/>